<dbReference type="InterPro" id="IPR013078">
    <property type="entry name" value="His_Pase_superF_clade-1"/>
</dbReference>
<dbReference type="SUPFAM" id="SSF53254">
    <property type="entry name" value="Phosphoglycerate mutase-like"/>
    <property type="match status" value="1"/>
</dbReference>
<accession>A0A9E4K7B6</accession>
<evidence type="ECO:0000313" key="1">
    <source>
        <dbReference type="EMBL" id="MCG7940567.1"/>
    </source>
</evidence>
<dbReference type="AlphaFoldDB" id="A0A9E4K7B6"/>
<dbReference type="EMBL" id="JAEPDI010000013">
    <property type="protein sequence ID" value="MCG7940567.1"/>
    <property type="molecule type" value="Genomic_DNA"/>
</dbReference>
<dbReference type="Gene3D" id="3.40.50.1240">
    <property type="entry name" value="Phosphoglycerate mutase-like"/>
    <property type="match status" value="1"/>
</dbReference>
<dbReference type="Pfam" id="PF00300">
    <property type="entry name" value="His_Phos_1"/>
    <property type="match status" value="1"/>
</dbReference>
<gene>
    <name evidence="1" type="ORF">JAZ04_17160</name>
</gene>
<name>A0A9E4K7B6_9GAMM</name>
<evidence type="ECO:0000313" key="2">
    <source>
        <dbReference type="Proteomes" id="UP000886687"/>
    </source>
</evidence>
<protein>
    <submittedName>
        <fullName evidence="1">Histidine phosphatase family protein</fullName>
    </submittedName>
</protein>
<dbReference type="Proteomes" id="UP000886687">
    <property type="component" value="Unassembled WGS sequence"/>
</dbReference>
<comment type="caution">
    <text evidence="1">The sequence shown here is derived from an EMBL/GenBank/DDBJ whole genome shotgun (WGS) entry which is preliminary data.</text>
</comment>
<dbReference type="InterPro" id="IPR029033">
    <property type="entry name" value="His_PPase_superfam"/>
</dbReference>
<organism evidence="1 2">
    <name type="scientific">Candidatus Thiodiazotropha lotti</name>
    <dbReference type="NCBI Taxonomy" id="2792787"/>
    <lineage>
        <taxon>Bacteria</taxon>
        <taxon>Pseudomonadati</taxon>
        <taxon>Pseudomonadota</taxon>
        <taxon>Gammaproteobacteria</taxon>
        <taxon>Chromatiales</taxon>
        <taxon>Sedimenticolaceae</taxon>
        <taxon>Candidatus Thiodiazotropha</taxon>
    </lineage>
</organism>
<sequence length="188" mass="21696">MRITLLRHGSPDFEWQRSVRGYEFKQLEREYDGATINDSPPAESVQQITHHHCFVCSDLARSLDSAKALGVAQVDFSDRLFRELNLPYFDKTSLRLPLEIWVIVLRSLWYMGFSKNSESYREARSRAKSAAERLIELASKHHAVLLVGHGFLNHYIAKELRALGWNGPSSPGRKYWEFGSYEMCVTTE</sequence>
<proteinExistence type="predicted"/>
<reference evidence="1" key="1">
    <citation type="journal article" date="2021" name="Proc. Natl. Acad. Sci. U.S.A.">
        <title>Global biogeography of chemosynthetic symbionts reveals both localized and globally distributed symbiont groups. .</title>
        <authorList>
            <person name="Osvatic J.T."/>
            <person name="Wilkins L.G.E."/>
            <person name="Leibrecht L."/>
            <person name="Leray M."/>
            <person name="Zauner S."/>
            <person name="Polzin J."/>
            <person name="Camacho Y."/>
            <person name="Gros O."/>
            <person name="van Gils J.A."/>
            <person name="Eisen J.A."/>
            <person name="Petersen J.M."/>
            <person name="Yuen B."/>
        </authorList>
    </citation>
    <scope>NUCLEOTIDE SEQUENCE</scope>
    <source>
        <strain evidence="1">MAGL173</strain>
    </source>
</reference>